<keyword evidence="6" id="KW-1185">Reference proteome</keyword>
<gene>
    <name evidence="5" type="ORF">QYE76_013146</name>
</gene>
<keyword evidence="2" id="KW-1015">Disulfide bond</keyword>
<dbReference type="GO" id="GO:0048544">
    <property type="term" value="P:recognition of pollen"/>
    <property type="evidence" value="ECO:0007669"/>
    <property type="project" value="InterPro"/>
</dbReference>
<proteinExistence type="predicted"/>
<comment type="caution">
    <text evidence="5">The sequence shown here is derived from an EMBL/GenBank/DDBJ whole genome shotgun (WGS) entry which is preliminary data.</text>
</comment>
<feature type="region of interest" description="Disordered" evidence="3">
    <location>
        <begin position="1"/>
        <end position="22"/>
    </location>
</feature>
<evidence type="ECO:0000256" key="2">
    <source>
        <dbReference type="ARBA" id="ARBA00023157"/>
    </source>
</evidence>
<dbReference type="InterPro" id="IPR003609">
    <property type="entry name" value="Pan_app"/>
</dbReference>
<evidence type="ECO:0000256" key="3">
    <source>
        <dbReference type="SAM" id="MobiDB-lite"/>
    </source>
</evidence>
<dbReference type="Pfam" id="PF08276">
    <property type="entry name" value="PAN_2"/>
    <property type="match status" value="1"/>
</dbReference>
<evidence type="ECO:0000313" key="6">
    <source>
        <dbReference type="Proteomes" id="UP001231189"/>
    </source>
</evidence>
<dbReference type="InterPro" id="IPR000858">
    <property type="entry name" value="S_locus_glycoprot_dom"/>
</dbReference>
<dbReference type="Pfam" id="PF00954">
    <property type="entry name" value="S_locus_glycop"/>
    <property type="match status" value="1"/>
</dbReference>
<dbReference type="Proteomes" id="UP001231189">
    <property type="component" value="Unassembled WGS sequence"/>
</dbReference>
<dbReference type="SMART" id="SM00473">
    <property type="entry name" value="PAN_AP"/>
    <property type="match status" value="1"/>
</dbReference>
<dbReference type="AlphaFoldDB" id="A0AAD8U3C7"/>
<reference evidence="5" key="1">
    <citation type="submission" date="2023-07" db="EMBL/GenBank/DDBJ databases">
        <title>A chromosome-level genome assembly of Lolium multiflorum.</title>
        <authorList>
            <person name="Chen Y."/>
            <person name="Copetti D."/>
            <person name="Kolliker R."/>
            <person name="Studer B."/>
        </authorList>
    </citation>
    <scope>NUCLEOTIDE SEQUENCE</scope>
    <source>
        <strain evidence="5">02402/16</strain>
        <tissue evidence="5">Leaf</tissue>
    </source>
</reference>
<dbReference type="PANTHER" id="PTHR32444">
    <property type="entry name" value="BULB-TYPE LECTIN DOMAIN-CONTAINING PROTEIN"/>
    <property type="match status" value="1"/>
</dbReference>
<keyword evidence="1" id="KW-0732">Signal</keyword>
<organism evidence="5 6">
    <name type="scientific">Lolium multiflorum</name>
    <name type="common">Italian ryegrass</name>
    <name type="synonym">Lolium perenne subsp. multiflorum</name>
    <dbReference type="NCBI Taxonomy" id="4521"/>
    <lineage>
        <taxon>Eukaryota</taxon>
        <taxon>Viridiplantae</taxon>
        <taxon>Streptophyta</taxon>
        <taxon>Embryophyta</taxon>
        <taxon>Tracheophyta</taxon>
        <taxon>Spermatophyta</taxon>
        <taxon>Magnoliopsida</taxon>
        <taxon>Liliopsida</taxon>
        <taxon>Poales</taxon>
        <taxon>Poaceae</taxon>
        <taxon>BOP clade</taxon>
        <taxon>Pooideae</taxon>
        <taxon>Poodae</taxon>
        <taxon>Poeae</taxon>
        <taxon>Poeae Chloroplast Group 2 (Poeae type)</taxon>
        <taxon>Loliodinae</taxon>
        <taxon>Loliinae</taxon>
        <taxon>Lolium</taxon>
    </lineage>
</organism>
<dbReference type="EMBL" id="JAUUTY010000001">
    <property type="protein sequence ID" value="KAK1696449.1"/>
    <property type="molecule type" value="Genomic_DNA"/>
</dbReference>
<name>A0AAD8U3C7_LOLMU</name>
<sequence length="205" mass="21921">MNPLSGRVRRSPESPEMGFGGGALEGFPYRGSRWGFAEALSGRSTRGPHEWPLYQCDYYGYCGPNGYCDETATPWPTCMCLNGFEPASTEEWDTGSFSEGCRRKEALSGCGLGDGFLTLPGMKPPDRFALVANRTPGECAAECEHNCSCVAYAYANLTSGTSRGDTTRCLVWDGDLIDTGKFGASPASDTLYLRLAGLDAAAGTN</sequence>
<feature type="domain" description="Apple" evidence="4">
    <location>
        <begin position="110"/>
        <end position="196"/>
    </location>
</feature>
<evidence type="ECO:0000256" key="1">
    <source>
        <dbReference type="ARBA" id="ARBA00022729"/>
    </source>
</evidence>
<evidence type="ECO:0000313" key="5">
    <source>
        <dbReference type="EMBL" id="KAK1696449.1"/>
    </source>
</evidence>
<protein>
    <recommendedName>
        <fullName evidence="4">Apple domain-containing protein</fullName>
    </recommendedName>
</protein>
<dbReference type="PANTHER" id="PTHR32444:SF118">
    <property type="entry name" value="OS09G0551150 PROTEIN"/>
    <property type="match status" value="1"/>
</dbReference>
<dbReference type="PROSITE" id="PS50948">
    <property type="entry name" value="PAN"/>
    <property type="match status" value="1"/>
</dbReference>
<evidence type="ECO:0000259" key="4">
    <source>
        <dbReference type="PROSITE" id="PS50948"/>
    </source>
</evidence>
<accession>A0AAD8U3C7</accession>
<dbReference type="CDD" id="cd01098">
    <property type="entry name" value="PAN_AP_plant"/>
    <property type="match status" value="1"/>
</dbReference>